<accession>A0A6C1B6P9</accession>
<dbReference type="KEGG" id="azq:G3580_18170"/>
<evidence type="ECO:0000313" key="1">
    <source>
        <dbReference type="EMBL" id="QID19371.1"/>
    </source>
</evidence>
<name>A0A6C1B6P9_9RHOO</name>
<sequence>MSVRLNIQLSEDLNCEIDRVASQTATDKGEILRKALLLFLAACEGRERGLKFGLVDPASGKLETEIIGL</sequence>
<evidence type="ECO:0000313" key="2">
    <source>
        <dbReference type="Proteomes" id="UP000501991"/>
    </source>
</evidence>
<dbReference type="Proteomes" id="UP000501991">
    <property type="component" value="Chromosome"/>
</dbReference>
<gene>
    <name evidence="1" type="ORF">G3580_18170</name>
</gene>
<dbReference type="EMBL" id="CP048836">
    <property type="protein sequence ID" value="QID19371.1"/>
    <property type="molecule type" value="Genomic_DNA"/>
</dbReference>
<proteinExistence type="predicted"/>
<dbReference type="RefSeq" id="WP_173767907.1">
    <property type="nucleotide sequence ID" value="NZ_CP048836.1"/>
</dbReference>
<dbReference type="AlphaFoldDB" id="A0A6C1B6P9"/>
<keyword evidence="2" id="KW-1185">Reference proteome</keyword>
<organism evidence="1 2">
    <name type="scientific">Nitrogeniibacter mangrovi</name>
    <dbReference type="NCBI Taxonomy" id="2016596"/>
    <lineage>
        <taxon>Bacteria</taxon>
        <taxon>Pseudomonadati</taxon>
        <taxon>Pseudomonadota</taxon>
        <taxon>Betaproteobacteria</taxon>
        <taxon>Rhodocyclales</taxon>
        <taxon>Zoogloeaceae</taxon>
        <taxon>Nitrogeniibacter</taxon>
    </lineage>
</organism>
<protein>
    <submittedName>
        <fullName evidence="1">Transcriptional regulator</fullName>
    </submittedName>
</protein>
<reference evidence="1 2" key="1">
    <citation type="submission" date="2020-02" db="EMBL/GenBank/DDBJ databases">
        <title>Nitrogenibacter mangrovi gen. nov., sp. nov. isolated from mangrove sediment, a denitrifying betaproteobacterium.</title>
        <authorList>
            <person name="Liao H."/>
            <person name="Tian Y."/>
        </authorList>
    </citation>
    <scope>NUCLEOTIDE SEQUENCE [LARGE SCALE GENOMIC DNA]</scope>
    <source>
        <strain evidence="1 2">M9-3-2</strain>
    </source>
</reference>